<dbReference type="RefSeq" id="WP_379188570.1">
    <property type="nucleotide sequence ID" value="NZ_JBHSOW010000043.1"/>
</dbReference>
<sequence>MPQYIGSKLRKTEAILRNKSLRQFVPKTVRLNRLQLLRMLQQFKMVYVKPVSGTGGNGVMRVEKTAAGYHFQILTRKRSYKSLNAMYSAIQKETRGRGYLIQKGIHLLKYRGRRFDLRIMAQLNLRKRWETTGIIGRVAAPRKIVTNYHSGGTPTPVSRLLGSLSNKRKYNLTIQKLKNMGVTSGRAMKARFPGVCEVGVDVGLDSTLKPWILEVNTRPDPYIFRKLSDPSIFRKIRRYAKAYGRL</sequence>
<name>A0ABW0VZ34_9BACL</name>
<dbReference type="Gene3D" id="3.30.470.20">
    <property type="entry name" value="ATP-grasp fold, B domain"/>
    <property type="match status" value="1"/>
</dbReference>
<proteinExistence type="predicted"/>
<evidence type="ECO:0000313" key="3">
    <source>
        <dbReference type="EMBL" id="MFC5650019.1"/>
    </source>
</evidence>
<evidence type="ECO:0000259" key="2">
    <source>
        <dbReference type="PROSITE" id="PS50975"/>
    </source>
</evidence>
<accession>A0ABW0VZ34</accession>
<comment type="caution">
    <text evidence="3">The sequence shown here is derived from an EMBL/GenBank/DDBJ whole genome shotgun (WGS) entry which is preliminary data.</text>
</comment>
<dbReference type="Proteomes" id="UP001596047">
    <property type="component" value="Unassembled WGS sequence"/>
</dbReference>
<evidence type="ECO:0000256" key="1">
    <source>
        <dbReference type="PROSITE-ProRule" id="PRU00409"/>
    </source>
</evidence>
<feature type="domain" description="ATP-grasp" evidence="2">
    <location>
        <begin position="18"/>
        <end position="241"/>
    </location>
</feature>
<dbReference type="Pfam" id="PF14398">
    <property type="entry name" value="ATPgrasp_YheCD"/>
    <property type="match status" value="1"/>
</dbReference>
<evidence type="ECO:0000313" key="4">
    <source>
        <dbReference type="Proteomes" id="UP001596047"/>
    </source>
</evidence>
<keyword evidence="1" id="KW-0067">ATP-binding</keyword>
<organism evidence="3 4">
    <name type="scientific">Paenibacillus solisilvae</name>
    <dbReference type="NCBI Taxonomy" id="2486751"/>
    <lineage>
        <taxon>Bacteria</taxon>
        <taxon>Bacillati</taxon>
        <taxon>Bacillota</taxon>
        <taxon>Bacilli</taxon>
        <taxon>Bacillales</taxon>
        <taxon>Paenibacillaceae</taxon>
        <taxon>Paenibacillus</taxon>
    </lineage>
</organism>
<dbReference type="PROSITE" id="PS50975">
    <property type="entry name" value="ATP_GRASP"/>
    <property type="match status" value="1"/>
</dbReference>
<reference evidence="4" key="1">
    <citation type="journal article" date="2019" name="Int. J. Syst. Evol. Microbiol.">
        <title>The Global Catalogue of Microorganisms (GCM) 10K type strain sequencing project: providing services to taxonomists for standard genome sequencing and annotation.</title>
        <authorList>
            <consortium name="The Broad Institute Genomics Platform"/>
            <consortium name="The Broad Institute Genome Sequencing Center for Infectious Disease"/>
            <person name="Wu L."/>
            <person name="Ma J."/>
        </authorList>
    </citation>
    <scope>NUCLEOTIDE SEQUENCE [LARGE SCALE GENOMIC DNA]</scope>
    <source>
        <strain evidence="4">CGMCC 1.3240</strain>
    </source>
</reference>
<protein>
    <submittedName>
        <fullName evidence="3">YheC/YheD family protein</fullName>
    </submittedName>
</protein>
<keyword evidence="4" id="KW-1185">Reference proteome</keyword>
<dbReference type="EMBL" id="JBHSOW010000043">
    <property type="protein sequence ID" value="MFC5650019.1"/>
    <property type="molecule type" value="Genomic_DNA"/>
</dbReference>
<gene>
    <name evidence="3" type="ORF">ACFPYJ_12995</name>
</gene>
<dbReference type="SUPFAM" id="SSF56059">
    <property type="entry name" value="Glutathione synthetase ATP-binding domain-like"/>
    <property type="match status" value="1"/>
</dbReference>
<dbReference type="InterPro" id="IPR026838">
    <property type="entry name" value="YheC/D"/>
</dbReference>
<keyword evidence="1" id="KW-0547">Nucleotide-binding</keyword>
<dbReference type="InterPro" id="IPR011761">
    <property type="entry name" value="ATP-grasp"/>
</dbReference>